<accession>A0A9N9E2H8</accession>
<protein>
    <submittedName>
        <fullName evidence="3">3946_t:CDS:1</fullName>
    </submittedName>
</protein>
<feature type="non-terminal residue" evidence="3">
    <location>
        <position position="183"/>
    </location>
</feature>
<proteinExistence type="predicted"/>
<feature type="region of interest" description="Disordered" evidence="2">
    <location>
        <begin position="139"/>
        <end position="164"/>
    </location>
</feature>
<gene>
    <name evidence="3" type="ORF">POCULU_LOCUS10318</name>
</gene>
<comment type="caution">
    <text evidence="3">The sequence shown here is derived from an EMBL/GenBank/DDBJ whole genome shotgun (WGS) entry which is preliminary data.</text>
</comment>
<sequence length="183" mass="21071">VKIATIEVDEKVTQLARESKHREKELERKLAAEQAERERIEKENQKRNQELAEQLEALREASPEIVNQYTLTENSWRKLSTQEKEAYGWVTSNQGGSWQIQTEIDREKVSQSLAKKFAFTNQNFGVEAYLKEELAKKLAANEPEKKQPRKKKETPQPTATNWLTRQIAKVRQLPGATAALSIP</sequence>
<organism evidence="3 4">
    <name type="scientific">Paraglomus occultum</name>
    <dbReference type="NCBI Taxonomy" id="144539"/>
    <lineage>
        <taxon>Eukaryota</taxon>
        <taxon>Fungi</taxon>
        <taxon>Fungi incertae sedis</taxon>
        <taxon>Mucoromycota</taxon>
        <taxon>Glomeromycotina</taxon>
        <taxon>Glomeromycetes</taxon>
        <taxon>Paraglomerales</taxon>
        <taxon>Paraglomeraceae</taxon>
        <taxon>Paraglomus</taxon>
    </lineage>
</organism>
<keyword evidence="4" id="KW-1185">Reference proteome</keyword>
<feature type="non-terminal residue" evidence="3">
    <location>
        <position position="1"/>
    </location>
</feature>
<evidence type="ECO:0000313" key="4">
    <source>
        <dbReference type="Proteomes" id="UP000789572"/>
    </source>
</evidence>
<dbReference type="AlphaFoldDB" id="A0A9N9E2H8"/>
<name>A0A9N9E2H8_9GLOM</name>
<feature type="coiled-coil region" evidence="1">
    <location>
        <begin position="16"/>
        <end position="68"/>
    </location>
</feature>
<keyword evidence="1" id="KW-0175">Coiled coil</keyword>
<evidence type="ECO:0000313" key="3">
    <source>
        <dbReference type="EMBL" id="CAG8658241.1"/>
    </source>
</evidence>
<dbReference type="EMBL" id="CAJVPJ010005063">
    <property type="protein sequence ID" value="CAG8658241.1"/>
    <property type="molecule type" value="Genomic_DNA"/>
</dbReference>
<reference evidence="3" key="1">
    <citation type="submission" date="2021-06" db="EMBL/GenBank/DDBJ databases">
        <authorList>
            <person name="Kallberg Y."/>
            <person name="Tangrot J."/>
            <person name="Rosling A."/>
        </authorList>
    </citation>
    <scope>NUCLEOTIDE SEQUENCE</scope>
    <source>
        <strain evidence="3">IA702</strain>
    </source>
</reference>
<evidence type="ECO:0000256" key="2">
    <source>
        <dbReference type="SAM" id="MobiDB-lite"/>
    </source>
</evidence>
<evidence type="ECO:0000256" key="1">
    <source>
        <dbReference type="SAM" id="Coils"/>
    </source>
</evidence>
<dbReference type="Proteomes" id="UP000789572">
    <property type="component" value="Unassembled WGS sequence"/>
</dbReference>